<feature type="active site" evidence="3">
    <location>
        <position position="270"/>
    </location>
</feature>
<sequence length="294" mass="32344">MAYSASSLGLTFESLQYGQHVLQKLDVWRFSNRPDRASASSYWIIYIHGGAWRDPRRTANDFWASVKQIASSGEATTSDIQGFVSLDYRLSSYPEFSQDPANTQSSDLRDAKHPDHIQDVWSALDFLHTKYQVSDNYVLVGHSAGATLALQLLMGGSVLDGRPQPQVPLPVAIIGISGIFDLVKINARHDGQYAGFISAAFGDDEARWTSASPAQFKASFKKGWPNGKLAVLAWSPEDTLVDEPEIDDMTVKLRLDGVNLEVSKDLTGGHDDVWEDGKQVSRLVSSALKTLRGI</sequence>
<dbReference type="Pfam" id="PF20434">
    <property type="entry name" value="BD-FAE"/>
    <property type="match status" value="1"/>
</dbReference>
<comment type="catalytic activity">
    <reaction evidence="3">
        <text>N-formyl-L-kynurenine + H2O = L-kynurenine + formate + H(+)</text>
        <dbReference type="Rhea" id="RHEA:13009"/>
        <dbReference type="ChEBI" id="CHEBI:15377"/>
        <dbReference type="ChEBI" id="CHEBI:15378"/>
        <dbReference type="ChEBI" id="CHEBI:15740"/>
        <dbReference type="ChEBI" id="CHEBI:57959"/>
        <dbReference type="ChEBI" id="CHEBI:58629"/>
        <dbReference type="EC" id="3.5.1.9"/>
    </reaction>
</comment>
<comment type="domain">
    <text evidence="3">The main chain amide nitrogen atoms of the second glycine and its adjacent residue in the HGGXW motif define the oxyanion hole, and stabilize the oxyanion that forms during the nucleophilic attack by the catalytic serine during substrate cleavage.</text>
</comment>
<evidence type="ECO:0000259" key="4">
    <source>
        <dbReference type="Pfam" id="PF20434"/>
    </source>
</evidence>
<dbReference type="UniPathway" id="UPA00333">
    <property type="reaction ID" value="UER00454"/>
</dbReference>
<evidence type="ECO:0000313" key="5">
    <source>
        <dbReference type="EMBL" id="KPM37000.1"/>
    </source>
</evidence>
<dbReference type="GO" id="GO:0004061">
    <property type="term" value="F:arylformamidase activity"/>
    <property type="evidence" value="ECO:0007669"/>
    <property type="project" value="UniProtKB-UniRule"/>
</dbReference>
<feature type="domain" description="BD-FAE-like" evidence="4">
    <location>
        <begin position="34"/>
        <end position="216"/>
    </location>
</feature>
<comment type="caution">
    <text evidence="5">The sequence shown here is derived from an EMBL/GenBank/DDBJ whole genome shotgun (WGS) entry which is preliminary data.</text>
</comment>
<dbReference type="ESTHER" id="9hypo-a0a0p7b5i4">
    <property type="family name" value="Kynurenine-formamidase"/>
</dbReference>
<dbReference type="InterPro" id="IPR050300">
    <property type="entry name" value="GDXG_lipolytic_enzyme"/>
</dbReference>
<dbReference type="SUPFAM" id="SSF53474">
    <property type="entry name" value="alpha/beta-Hydrolases"/>
    <property type="match status" value="1"/>
</dbReference>
<dbReference type="EMBL" id="LKCW01000181">
    <property type="protein sequence ID" value="KPM37000.1"/>
    <property type="molecule type" value="Genomic_DNA"/>
</dbReference>
<feature type="active site" description="Nucleophile" evidence="3">
    <location>
        <position position="143"/>
    </location>
</feature>
<evidence type="ECO:0000256" key="1">
    <source>
        <dbReference type="ARBA" id="ARBA00022801"/>
    </source>
</evidence>
<comment type="pathway">
    <text evidence="3">Amino-acid degradation; L-tryptophan degradation via kynurenine pathway; L-kynurenine from L-tryptophan: step 2/2.</text>
</comment>
<evidence type="ECO:0000313" key="6">
    <source>
        <dbReference type="Proteomes" id="UP000050424"/>
    </source>
</evidence>
<dbReference type="InterPro" id="IPR049492">
    <property type="entry name" value="BD-FAE-like_dom"/>
</dbReference>
<feature type="active site" evidence="3">
    <location>
        <position position="238"/>
    </location>
</feature>
<dbReference type="GO" id="GO:0019441">
    <property type="term" value="P:L-tryptophan catabolic process to kynurenine"/>
    <property type="evidence" value="ECO:0007669"/>
    <property type="project" value="UniProtKB-UniRule"/>
</dbReference>
<evidence type="ECO:0000256" key="2">
    <source>
        <dbReference type="ARBA" id="ARBA00023079"/>
    </source>
</evidence>
<feature type="short sequence motif" description="HGGXW" evidence="3">
    <location>
        <begin position="48"/>
        <end position="52"/>
    </location>
</feature>
<name>A0A0P7B5I4_9HYPO</name>
<dbReference type="GO" id="GO:0034354">
    <property type="term" value="P:'de novo' NAD+ biosynthetic process from L-tryptophan"/>
    <property type="evidence" value="ECO:0007669"/>
    <property type="project" value="UniProtKB-UniRule"/>
</dbReference>
<protein>
    <recommendedName>
        <fullName evidence="3">Kynurenine formamidase</fullName>
        <shortName evidence="3">KFA</shortName>
        <shortName evidence="3">KFase</shortName>
        <ecNumber evidence="3">3.5.1.9</ecNumber>
    </recommendedName>
    <alternativeName>
        <fullName evidence="3">Arylformamidase</fullName>
    </alternativeName>
    <alternativeName>
        <fullName evidence="3">N-formylkynurenine formamidase</fullName>
        <shortName evidence="3">FKF</shortName>
    </alternativeName>
</protein>
<dbReference type="PANTHER" id="PTHR48081:SF33">
    <property type="entry name" value="KYNURENINE FORMAMIDASE"/>
    <property type="match status" value="1"/>
</dbReference>
<comment type="function">
    <text evidence="3">Catalyzes the hydrolysis of N-formyl-L-kynurenine to L-kynurenine, the second step in the kynurenine pathway of tryptophan degradation. Kynurenine may be further oxidized to nicotinic acid, NAD(H) and NADP(H). Required for elimination of toxic metabolites.</text>
</comment>
<dbReference type="Proteomes" id="UP000050424">
    <property type="component" value="Unassembled WGS sequence"/>
</dbReference>
<gene>
    <name evidence="5" type="ORF">AK830_g9563</name>
</gene>
<keyword evidence="6" id="KW-1185">Reference proteome</keyword>
<evidence type="ECO:0000256" key="3">
    <source>
        <dbReference type="HAMAP-Rule" id="MF_03014"/>
    </source>
</evidence>
<organism evidence="5 6">
    <name type="scientific">Neonectria ditissima</name>
    <dbReference type="NCBI Taxonomy" id="78410"/>
    <lineage>
        <taxon>Eukaryota</taxon>
        <taxon>Fungi</taxon>
        <taxon>Dikarya</taxon>
        <taxon>Ascomycota</taxon>
        <taxon>Pezizomycotina</taxon>
        <taxon>Sordariomycetes</taxon>
        <taxon>Hypocreomycetidae</taxon>
        <taxon>Hypocreales</taxon>
        <taxon>Nectriaceae</taxon>
        <taxon>Neonectria</taxon>
    </lineage>
</organism>
<dbReference type="InterPro" id="IPR029058">
    <property type="entry name" value="AB_hydrolase_fold"/>
</dbReference>
<dbReference type="OrthoDB" id="420264at2759"/>
<dbReference type="HAMAP" id="MF_03014">
    <property type="entry name" value="KFase"/>
    <property type="match status" value="1"/>
</dbReference>
<reference evidence="5 6" key="1">
    <citation type="submission" date="2015-09" db="EMBL/GenBank/DDBJ databases">
        <title>Draft genome of a European isolate of the apple canker pathogen Neonectria ditissima.</title>
        <authorList>
            <person name="Gomez-Cortecero A."/>
            <person name="Harrison R.J."/>
            <person name="Armitage A.D."/>
        </authorList>
    </citation>
    <scope>NUCLEOTIDE SEQUENCE [LARGE SCALE GENOMIC DNA]</scope>
    <source>
        <strain evidence="5 6">R09/05</strain>
    </source>
</reference>
<keyword evidence="2 3" id="KW-0823">Tryptophan catabolism</keyword>
<comment type="similarity">
    <text evidence="3">Belongs to the kynurenine formamidase family.</text>
</comment>
<proteinExistence type="inferred from homology"/>
<accession>A0A0P7B5I4</accession>
<dbReference type="PANTHER" id="PTHR48081">
    <property type="entry name" value="AB HYDROLASE SUPERFAMILY PROTEIN C4A8.06C"/>
    <property type="match status" value="1"/>
</dbReference>
<dbReference type="AlphaFoldDB" id="A0A0P7B5I4"/>
<dbReference type="STRING" id="78410.A0A0P7B5I4"/>
<dbReference type="Gene3D" id="3.40.50.1820">
    <property type="entry name" value="alpha/beta hydrolase"/>
    <property type="match status" value="1"/>
</dbReference>
<dbReference type="InterPro" id="IPR027519">
    <property type="entry name" value="KFase_ver/fungi-typ"/>
</dbReference>
<comment type="subunit">
    <text evidence="3">Homodimer.</text>
</comment>
<keyword evidence="1 3" id="KW-0378">Hydrolase</keyword>
<dbReference type="EC" id="3.5.1.9" evidence="3"/>